<dbReference type="InterPro" id="IPR038715">
    <property type="entry name" value="RNA_pol_inhibitor_sf"/>
</dbReference>
<organism evidence="1 2">
    <name type="scientific">Fimbriiglobus ruber</name>
    <dbReference type="NCBI Taxonomy" id="1908690"/>
    <lineage>
        <taxon>Bacteria</taxon>
        <taxon>Pseudomonadati</taxon>
        <taxon>Planctomycetota</taxon>
        <taxon>Planctomycetia</taxon>
        <taxon>Gemmatales</taxon>
        <taxon>Gemmataceae</taxon>
        <taxon>Fimbriiglobus</taxon>
    </lineage>
</organism>
<dbReference type="Gene3D" id="3.10.20.510">
    <property type="entry name" value="RNA polymerase inhibitor"/>
    <property type="match status" value="1"/>
</dbReference>
<evidence type="ECO:0000313" key="2">
    <source>
        <dbReference type="Proteomes" id="UP000214646"/>
    </source>
</evidence>
<gene>
    <name evidence="1" type="ORF">FRUB_08055</name>
</gene>
<proteinExistence type="predicted"/>
<dbReference type="AlphaFoldDB" id="A0A225D1U3"/>
<dbReference type="Proteomes" id="UP000214646">
    <property type="component" value="Unassembled WGS sequence"/>
</dbReference>
<name>A0A225D1U3_9BACT</name>
<reference evidence="2" key="1">
    <citation type="submission" date="2017-06" db="EMBL/GenBank/DDBJ databases">
        <title>Genome analysis of Fimbriiglobus ruber SP5, the first member of the order Planctomycetales with confirmed chitinolytic capability.</title>
        <authorList>
            <person name="Ravin N.V."/>
            <person name="Rakitin A.L."/>
            <person name="Ivanova A.A."/>
            <person name="Beletsky A.V."/>
            <person name="Kulichevskaya I.S."/>
            <person name="Mardanov A.V."/>
            <person name="Dedysh S.N."/>
        </authorList>
    </citation>
    <scope>NUCLEOTIDE SEQUENCE [LARGE SCALE GENOMIC DNA]</scope>
    <source>
        <strain evidence="2">SP5</strain>
    </source>
</reference>
<accession>A0A225D1U3</accession>
<dbReference type="EMBL" id="NIDE01000017">
    <property type="protein sequence ID" value="OWK35492.1"/>
    <property type="molecule type" value="Genomic_DNA"/>
</dbReference>
<evidence type="ECO:0000313" key="1">
    <source>
        <dbReference type="EMBL" id="OWK35492.1"/>
    </source>
</evidence>
<sequence length="60" mass="6749">MTLKGSVKKFKVEIEYTQLSRPVEINVYAGDAEQAIEIAQAMFRDNHFESSVITSAKIKS</sequence>
<comment type="caution">
    <text evidence="1">The sequence shown here is derived from an EMBL/GenBank/DDBJ whole genome shotgun (WGS) entry which is preliminary data.</text>
</comment>
<protein>
    <submittedName>
        <fullName evidence="1">Uncharacterized protein</fullName>
    </submittedName>
</protein>
<keyword evidence="2" id="KW-1185">Reference proteome</keyword>